<dbReference type="InterPro" id="IPR051553">
    <property type="entry name" value="Ran_GTPase-activating"/>
</dbReference>
<protein>
    <recommendedName>
        <fullName evidence="5">RCC1-like domain-containing protein</fullName>
    </recommendedName>
</protein>
<dbReference type="GO" id="GO:0005085">
    <property type="term" value="F:guanyl-nucleotide exchange factor activity"/>
    <property type="evidence" value="ECO:0007669"/>
    <property type="project" value="TreeGrafter"/>
</dbReference>
<feature type="repeat" description="RCC1" evidence="3">
    <location>
        <begin position="376"/>
        <end position="445"/>
    </location>
</feature>
<dbReference type="CDD" id="cd09917">
    <property type="entry name" value="F-box_SF"/>
    <property type="match status" value="1"/>
</dbReference>
<feature type="compositionally biased region" description="Low complexity" evidence="4">
    <location>
        <begin position="1"/>
        <end position="13"/>
    </location>
</feature>
<dbReference type="InterPro" id="IPR058923">
    <property type="entry name" value="RCC1-like_dom"/>
</dbReference>
<feature type="repeat" description="RCC1" evidence="3">
    <location>
        <begin position="271"/>
        <end position="323"/>
    </location>
</feature>
<dbReference type="PRINTS" id="PR00633">
    <property type="entry name" value="RCCNDNSATION"/>
</dbReference>
<evidence type="ECO:0000256" key="2">
    <source>
        <dbReference type="ARBA" id="ARBA00022737"/>
    </source>
</evidence>
<dbReference type="InterPro" id="IPR000408">
    <property type="entry name" value="Reg_chr_condens"/>
</dbReference>
<keyword evidence="2" id="KW-0677">Repeat</keyword>
<keyword evidence="1" id="KW-0344">Guanine-nucleotide releasing factor</keyword>
<feature type="domain" description="RCC1-like" evidence="5">
    <location>
        <begin position="210"/>
        <end position="587"/>
    </location>
</feature>
<proteinExistence type="predicted"/>
<dbReference type="SUPFAM" id="SSF50985">
    <property type="entry name" value="RCC1/BLIP-II"/>
    <property type="match status" value="1"/>
</dbReference>
<evidence type="ECO:0000256" key="4">
    <source>
        <dbReference type="SAM" id="MobiDB-lite"/>
    </source>
</evidence>
<sequence length="622" mass="66567">MKKSRTSTSSGTGPAEQVAEASNVRRSRRLAGRNGSIDQRESSQGSLPTVAWGNSGEISSAEEKPSIAIRSGLHQSYSMAPDALILRVPKDSDLSGLWSLLPEELVEIILRQCSPPQLGMLEATCSYFHGNKLIEKIAKQKLRTVPRAKGLKPSRRDGENYTMLLHYVNCQSAAAAQATAVACGAYHTSALLIKRDTGDSSESKVTRHNLYMFGRGFHGQLGNNSYDSQKSPSVISLGYKPCSDQPEMEEETMPAVVACGAHHSTAISRKGELFTWGLGCNGELGLGRWGPIELAAPRQCSSSHVRIVSVACGANHTLAIAESGTLWSCGKNRHGQLGTNTMVDGSRLQMVMNLGGYRIVSAAAGASHSMALASDGSLFTWGDGSQGQLGHSELQQLANMMPANNPIASPLPRKINRLDPQGLTAEHRVTAIAAGAHHSMALTVGGSILAFGANEHGQLGTGDKETRWKPTRINLALSGEERRCLRVVQLACGASHSVALFSNQGSLEVRTAGSNSYGQLGHGDRVDRDLFTPTMTIPNVVAVQAGDEHSVAITASGDLYLWGRGDSGQLGMGDNRAKWKPTLLKEFVVVHPDKTLRRNKRNQPVTRPVAAKESESVGVHFM</sequence>
<dbReference type="PANTHER" id="PTHR45982">
    <property type="entry name" value="REGULATOR OF CHROMOSOME CONDENSATION"/>
    <property type="match status" value="1"/>
</dbReference>
<feature type="repeat" description="RCC1" evidence="3">
    <location>
        <begin position="507"/>
        <end position="556"/>
    </location>
</feature>
<dbReference type="AlphaFoldDB" id="A0A7S0RUR6"/>
<feature type="repeat" description="RCC1" evidence="3">
    <location>
        <begin position="324"/>
        <end position="375"/>
    </location>
</feature>
<dbReference type="PANTHER" id="PTHR45982:SF1">
    <property type="entry name" value="REGULATOR OF CHROMOSOME CONDENSATION"/>
    <property type="match status" value="1"/>
</dbReference>
<feature type="repeat" description="RCC1" evidence="3">
    <location>
        <begin position="446"/>
        <end position="503"/>
    </location>
</feature>
<feature type="region of interest" description="Disordered" evidence="4">
    <location>
        <begin position="599"/>
        <end position="622"/>
    </location>
</feature>
<evidence type="ECO:0000256" key="1">
    <source>
        <dbReference type="ARBA" id="ARBA00022658"/>
    </source>
</evidence>
<feature type="repeat" description="RCC1" evidence="3">
    <location>
        <begin position="208"/>
        <end position="270"/>
    </location>
</feature>
<gene>
    <name evidence="6" type="ORF">CLEI1391_LOCUS12971</name>
</gene>
<organism evidence="6">
    <name type="scientific">Chlamydomonas leiostraca</name>
    <dbReference type="NCBI Taxonomy" id="1034604"/>
    <lineage>
        <taxon>Eukaryota</taxon>
        <taxon>Viridiplantae</taxon>
        <taxon>Chlorophyta</taxon>
        <taxon>core chlorophytes</taxon>
        <taxon>Chlorophyceae</taxon>
        <taxon>CS clade</taxon>
        <taxon>Chlamydomonadales</taxon>
        <taxon>Chlamydomonadaceae</taxon>
        <taxon>Chlamydomonas</taxon>
    </lineage>
</organism>
<dbReference type="InterPro" id="IPR036047">
    <property type="entry name" value="F-box-like_dom_sf"/>
</dbReference>
<feature type="repeat" description="RCC1" evidence="3">
    <location>
        <begin position="557"/>
        <end position="584"/>
    </location>
</feature>
<evidence type="ECO:0000313" key="6">
    <source>
        <dbReference type="EMBL" id="CAD8686558.1"/>
    </source>
</evidence>
<dbReference type="PROSITE" id="PS50012">
    <property type="entry name" value="RCC1_3"/>
    <property type="match status" value="7"/>
</dbReference>
<dbReference type="SUPFAM" id="SSF81383">
    <property type="entry name" value="F-box domain"/>
    <property type="match status" value="1"/>
</dbReference>
<accession>A0A7S0RUR6</accession>
<dbReference type="Gene3D" id="2.130.10.30">
    <property type="entry name" value="Regulator of chromosome condensation 1/beta-lactamase-inhibitor protein II"/>
    <property type="match status" value="2"/>
</dbReference>
<dbReference type="Pfam" id="PF25390">
    <property type="entry name" value="WD40_RLD"/>
    <property type="match status" value="1"/>
</dbReference>
<dbReference type="GO" id="GO:0005737">
    <property type="term" value="C:cytoplasm"/>
    <property type="evidence" value="ECO:0007669"/>
    <property type="project" value="TreeGrafter"/>
</dbReference>
<evidence type="ECO:0000256" key="3">
    <source>
        <dbReference type="PROSITE-ProRule" id="PRU00235"/>
    </source>
</evidence>
<dbReference type="InterPro" id="IPR009091">
    <property type="entry name" value="RCC1/BLIP-II"/>
</dbReference>
<dbReference type="PROSITE" id="PS00626">
    <property type="entry name" value="RCC1_2"/>
    <property type="match status" value="4"/>
</dbReference>
<name>A0A7S0RUR6_9CHLO</name>
<reference evidence="6" key="1">
    <citation type="submission" date="2021-01" db="EMBL/GenBank/DDBJ databases">
        <authorList>
            <person name="Corre E."/>
            <person name="Pelletier E."/>
            <person name="Niang G."/>
            <person name="Scheremetjew M."/>
            <person name="Finn R."/>
            <person name="Kale V."/>
            <person name="Holt S."/>
            <person name="Cochrane G."/>
            <person name="Meng A."/>
            <person name="Brown T."/>
            <person name="Cohen L."/>
        </authorList>
    </citation>
    <scope>NUCLEOTIDE SEQUENCE</scope>
    <source>
        <strain evidence="6">SAG 11-49</strain>
    </source>
</reference>
<feature type="region of interest" description="Disordered" evidence="4">
    <location>
        <begin position="1"/>
        <end position="58"/>
    </location>
</feature>
<evidence type="ECO:0000259" key="5">
    <source>
        <dbReference type="Pfam" id="PF25390"/>
    </source>
</evidence>
<dbReference type="EMBL" id="HBFB01022959">
    <property type="protein sequence ID" value="CAD8686558.1"/>
    <property type="molecule type" value="Transcribed_RNA"/>
</dbReference>